<dbReference type="InterPro" id="IPR025110">
    <property type="entry name" value="AMP-bd_C"/>
</dbReference>
<dbReference type="RefSeq" id="WP_368381690.1">
    <property type="nucleotide sequence ID" value="NZ_JBFRYA010000008.1"/>
</dbReference>
<keyword evidence="2 7" id="KW-0436">Ligase</keyword>
<reference evidence="7 8" key="1">
    <citation type="journal article" date="2011" name="Int. J. Syst. Evol. Microbiol.">
        <title>Zhongshania antarctica gen. nov., sp. nov. and Zhongshania guokunii sp. nov., gammaproteobacteria respectively isolated from coastal attached (fast) ice and surface seawater of the Antarctic.</title>
        <authorList>
            <person name="Li H.J."/>
            <person name="Zhang X.Y."/>
            <person name="Chen C.X."/>
            <person name="Zhang Y.J."/>
            <person name="Gao Z.M."/>
            <person name="Yu Y."/>
            <person name="Chen X.L."/>
            <person name="Chen B."/>
            <person name="Zhang Y.Z."/>
        </authorList>
    </citation>
    <scope>NUCLEOTIDE SEQUENCE [LARGE SCALE GENOMIC DNA]</scope>
    <source>
        <strain evidence="7 8">ZS6-22T</strain>
    </source>
</reference>
<organism evidence="7 8">
    <name type="scientific">Zhongshania guokunii</name>
    <dbReference type="NCBI Taxonomy" id="641783"/>
    <lineage>
        <taxon>Bacteria</taxon>
        <taxon>Pseudomonadati</taxon>
        <taxon>Pseudomonadota</taxon>
        <taxon>Gammaproteobacteria</taxon>
        <taxon>Cellvibrionales</taxon>
        <taxon>Spongiibacteraceae</taxon>
        <taxon>Zhongshania</taxon>
    </lineage>
</organism>
<sequence length="544" mass="60539">MINAMMNSQLTITSLMKHAERVNGAVEIVSVTADNPRHRYTYREAFARARRLANALVKLGLKPGDTVATFAWNDYRHLEIYYAVSCSGMICHTVNPRLFPEQIEYIVNHGRDQWVFVDATMVPLLEQLQDTMPDVKGFVVMTDSAHMPATSLRNARCYEDLLAAEGDEFEWPELDENTPSALCYTSGTTGNPKGVLYTHRSTLLHCYASIAPDVFGLSVKDVALPIVPMFHVNGWGMVYSAPMTGAKLVMPGPKMGDGETLCALINEEKVTVSAGVPTVWLALLNYLAKTGKTIDSLNRLTVGGAACPFTIFDDFRNKHGVDVQQGWGMTEMNPLGTFNGNVPPAIADLPPEQYDKMRLKQGRPVFGVEIKIVDTDNNELPWDGASAGAVKVRGPWIIAEYYRYDGQTLDDDGWFETGDVACIDEYGYMQITDRLKDVIKSGGEWISSIELENCAVNHPAVAEAAVVGMPHPSWSERPLLLVILQEGESLSREEMLAWFDGKVAKWWIPEDCLFVDSLPHTATGKLSKKDIRETYKDYRWPDIA</sequence>
<gene>
    <name evidence="7" type="ORF">AB4876_10900</name>
</gene>
<dbReference type="GO" id="GO:0004467">
    <property type="term" value="F:long-chain fatty acid-CoA ligase activity"/>
    <property type="evidence" value="ECO:0007669"/>
    <property type="project" value="UniProtKB-EC"/>
</dbReference>
<dbReference type="InterPro" id="IPR000873">
    <property type="entry name" value="AMP-dep_synth/lig_dom"/>
</dbReference>
<dbReference type="Pfam" id="PF00501">
    <property type="entry name" value="AMP-binding"/>
    <property type="match status" value="1"/>
</dbReference>
<feature type="domain" description="AMP-dependent synthetase/ligase" evidence="5">
    <location>
        <begin position="19"/>
        <end position="402"/>
    </location>
</feature>
<feature type="domain" description="AMP-binding enzyme C-terminal" evidence="6">
    <location>
        <begin position="450"/>
        <end position="525"/>
    </location>
</feature>
<dbReference type="Proteomes" id="UP001557485">
    <property type="component" value="Unassembled WGS sequence"/>
</dbReference>
<dbReference type="NCBIfam" id="NF004837">
    <property type="entry name" value="PRK06187.1"/>
    <property type="match status" value="1"/>
</dbReference>
<dbReference type="EMBL" id="JBFRYA010000008">
    <property type="protein sequence ID" value="MEX1669422.1"/>
    <property type="molecule type" value="Genomic_DNA"/>
</dbReference>
<proteinExistence type="inferred from homology"/>
<comment type="caution">
    <text evidence="7">The sequence shown here is derived from an EMBL/GenBank/DDBJ whole genome shotgun (WGS) entry which is preliminary data.</text>
</comment>
<dbReference type="PANTHER" id="PTHR43859:SF4">
    <property type="entry name" value="BUTANOATE--COA LIGASE AAE1-RELATED"/>
    <property type="match status" value="1"/>
</dbReference>
<dbReference type="Gene3D" id="3.30.300.30">
    <property type="match status" value="1"/>
</dbReference>
<dbReference type="PANTHER" id="PTHR43859">
    <property type="entry name" value="ACYL-ACTIVATING ENZYME"/>
    <property type="match status" value="1"/>
</dbReference>
<protein>
    <submittedName>
        <fullName evidence="7">Long-chain-fatty-acid--CoA ligase</fullName>
        <ecNumber evidence="7">6.2.1.3</ecNumber>
    </submittedName>
</protein>
<evidence type="ECO:0000256" key="4">
    <source>
        <dbReference type="ARBA" id="ARBA00023098"/>
    </source>
</evidence>
<keyword evidence="8" id="KW-1185">Reference proteome</keyword>
<dbReference type="PROSITE" id="PS00455">
    <property type="entry name" value="AMP_BINDING"/>
    <property type="match status" value="1"/>
</dbReference>
<dbReference type="EC" id="6.2.1.3" evidence="7"/>
<evidence type="ECO:0000256" key="3">
    <source>
        <dbReference type="ARBA" id="ARBA00022832"/>
    </source>
</evidence>
<evidence type="ECO:0000259" key="6">
    <source>
        <dbReference type="Pfam" id="PF13193"/>
    </source>
</evidence>
<dbReference type="Pfam" id="PF13193">
    <property type="entry name" value="AMP-binding_C"/>
    <property type="match status" value="1"/>
</dbReference>
<dbReference type="InterPro" id="IPR045851">
    <property type="entry name" value="AMP-bd_C_sf"/>
</dbReference>
<accession>A0ABV3U782</accession>
<keyword evidence="3" id="KW-0276">Fatty acid metabolism</keyword>
<evidence type="ECO:0000259" key="5">
    <source>
        <dbReference type="Pfam" id="PF00501"/>
    </source>
</evidence>
<dbReference type="CDD" id="cd12119">
    <property type="entry name" value="ttLC_FACS_AlkK_like"/>
    <property type="match status" value="1"/>
</dbReference>
<keyword evidence="4" id="KW-0443">Lipid metabolism</keyword>
<evidence type="ECO:0000256" key="2">
    <source>
        <dbReference type="ARBA" id="ARBA00022598"/>
    </source>
</evidence>
<name>A0ABV3U782_9GAMM</name>
<comment type="similarity">
    <text evidence="1">Belongs to the ATP-dependent AMP-binding enzyme family.</text>
</comment>
<evidence type="ECO:0000313" key="7">
    <source>
        <dbReference type="EMBL" id="MEX1669422.1"/>
    </source>
</evidence>
<dbReference type="InterPro" id="IPR042099">
    <property type="entry name" value="ANL_N_sf"/>
</dbReference>
<dbReference type="SUPFAM" id="SSF56801">
    <property type="entry name" value="Acetyl-CoA synthetase-like"/>
    <property type="match status" value="1"/>
</dbReference>
<dbReference type="Gene3D" id="3.40.50.12780">
    <property type="entry name" value="N-terminal domain of ligase-like"/>
    <property type="match status" value="1"/>
</dbReference>
<evidence type="ECO:0000313" key="8">
    <source>
        <dbReference type="Proteomes" id="UP001557485"/>
    </source>
</evidence>
<dbReference type="InterPro" id="IPR020845">
    <property type="entry name" value="AMP-binding_CS"/>
</dbReference>
<evidence type="ECO:0000256" key="1">
    <source>
        <dbReference type="ARBA" id="ARBA00006432"/>
    </source>
</evidence>